<dbReference type="InterPro" id="IPR045565">
    <property type="entry name" value="Phage_capsid_2"/>
</dbReference>
<name>A0A285PHP9_9HYPH</name>
<proteinExistence type="predicted"/>
<keyword evidence="3" id="KW-1185">Reference proteome</keyword>
<feature type="compositionally biased region" description="Basic residues" evidence="1">
    <location>
        <begin position="53"/>
        <end position="62"/>
    </location>
</feature>
<dbReference type="Proteomes" id="UP000219439">
    <property type="component" value="Unassembled WGS sequence"/>
</dbReference>
<evidence type="ECO:0000256" key="1">
    <source>
        <dbReference type="SAM" id="MobiDB-lite"/>
    </source>
</evidence>
<organism evidence="2 3">
    <name type="scientific">Cohaesibacter gelatinilyticus</name>
    <dbReference type="NCBI Taxonomy" id="372072"/>
    <lineage>
        <taxon>Bacteria</taxon>
        <taxon>Pseudomonadati</taxon>
        <taxon>Pseudomonadota</taxon>
        <taxon>Alphaproteobacteria</taxon>
        <taxon>Hyphomicrobiales</taxon>
        <taxon>Cohaesibacteraceae</taxon>
    </lineage>
</organism>
<dbReference type="Pfam" id="PF19821">
    <property type="entry name" value="Phage_capsid_2"/>
    <property type="match status" value="1"/>
</dbReference>
<gene>
    <name evidence="2" type="ORF">SAMN06265368_4062</name>
</gene>
<evidence type="ECO:0000313" key="2">
    <source>
        <dbReference type="EMBL" id="SNZ20948.1"/>
    </source>
</evidence>
<dbReference type="AlphaFoldDB" id="A0A285PHP9"/>
<evidence type="ECO:0000313" key="3">
    <source>
        <dbReference type="Proteomes" id="UP000219439"/>
    </source>
</evidence>
<feature type="region of interest" description="Disordered" evidence="1">
    <location>
        <begin position="52"/>
        <end position="71"/>
    </location>
</feature>
<sequence>MMSNDVPNWFKTQYNDKVRQKFQAKGFMMKSTVTSETKIEGSKAIFRIMGKSQAHKKKRGQAARKNNSQKKTVEAHLETWEFFDTCETYDVSRMGPGEKENLTTSGAMALGRGVDHAIFDAGDKLSSTNAGTGAGVKPLLDADGRPGMIGGNNKDFVLDLLLMMNTALQNADVPWDGNVYCPLPSLIWNQCLAYKQFNNADWTGDQLSFLRNTVSKFWGGVHYFLAPDEYFTEVEEGHYDFNMWHKEAMGWSNNKDLQTIWDWENDFGHHSIRMEVEGAEAGLMEEGIVRCRVKIPTEITLQ</sequence>
<reference evidence="2 3" key="1">
    <citation type="submission" date="2017-09" db="EMBL/GenBank/DDBJ databases">
        <authorList>
            <person name="Ehlers B."/>
            <person name="Leendertz F.H."/>
        </authorList>
    </citation>
    <scope>NUCLEOTIDE SEQUENCE [LARGE SCALE GENOMIC DNA]</scope>
    <source>
        <strain evidence="2 3">DSM 18289</strain>
    </source>
</reference>
<dbReference type="EMBL" id="OBEL01000006">
    <property type="protein sequence ID" value="SNZ20948.1"/>
    <property type="molecule type" value="Genomic_DNA"/>
</dbReference>
<accession>A0A285PHP9</accession>
<protein>
    <recommendedName>
        <fullName evidence="4">Capsid protein</fullName>
    </recommendedName>
</protein>
<evidence type="ECO:0008006" key="4">
    <source>
        <dbReference type="Google" id="ProtNLM"/>
    </source>
</evidence>